<evidence type="ECO:0000313" key="8">
    <source>
        <dbReference type="EMBL" id="NGO79506.1"/>
    </source>
</evidence>
<dbReference type="CDD" id="cd06173">
    <property type="entry name" value="MFS_MefA_like"/>
    <property type="match status" value="1"/>
</dbReference>
<keyword evidence="9" id="KW-1185">Reference proteome</keyword>
<evidence type="ECO:0000256" key="4">
    <source>
        <dbReference type="ARBA" id="ARBA00022692"/>
    </source>
</evidence>
<evidence type="ECO:0000256" key="1">
    <source>
        <dbReference type="ARBA" id="ARBA00004651"/>
    </source>
</evidence>
<feature type="transmembrane region" description="Helical" evidence="7">
    <location>
        <begin position="357"/>
        <end position="375"/>
    </location>
</feature>
<dbReference type="SUPFAM" id="SSF103473">
    <property type="entry name" value="MFS general substrate transporter"/>
    <property type="match status" value="1"/>
</dbReference>
<feature type="transmembrane region" description="Helical" evidence="7">
    <location>
        <begin position="316"/>
        <end position="336"/>
    </location>
</feature>
<evidence type="ECO:0000256" key="7">
    <source>
        <dbReference type="SAM" id="Phobius"/>
    </source>
</evidence>
<feature type="transmembrane region" description="Helical" evidence="7">
    <location>
        <begin position="21"/>
        <end position="41"/>
    </location>
</feature>
<keyword evidence="4 7" id="KW-0812">Transmembrane</keyword>
<comment type="subcellular location">
    <subcellularLocation>
        <location evidence="1">Cell membrane</location>
        <topology evidence="1">Multi-pass membrane protein</topology>
    </subcellularLocation>
</comment>
<feature type="transmembrane region" description="Helical" evidence="7">
    <location>
        <begin position="47"/>
        <end position="66"/>
    </location>
</feature>
<protein>
    <submittedName>
        <fullName evidence="8">MFS transporter</fullName>
    </submittedName>
</protein>
<dbReference type="InterPro" id="IPR010290">
    <property type="entry name" value="TM_effector"/>
</dbReference>
<keyword evidence="3" id="KW-1003">Cell membrane</keyword>
<keyword evidence="6 7" id="KW-0472">Membrane</keyword>
<keyword evidence="5 7" id="KW-1133">Transmembrane helix</keyword>
<gene>
    <name evidence="8" type="ORF">G6045_28200</name>
</gene>
<dbReference type="RefSeq" id="WP_165334948.1">
    <property type="nucleotide sequence ID" value="NZ_JAAKZW010000154.1"/>
</dbReference>
<sequence length="429" mass="44682">MPTLSPWRIRDFRTLFSASALSVLGMNVSYVAVPLLALLALDASAGQVGLLAALGTLAFLVIGLPAGAWVDRLAHRKVLVVAALCRGTLLVSVPLAWWLDVLTFGQLCAVVLLDGVCTVFFDVTAQSTLPRVVGPDSLVPANAALVSLQAAGSITGRGAGGGLVQFLSAPVALACAAVGYLIAGFRLMRLKSTDDEPVRKAGPEPVTSLRTQIAEGLRHVLGDAELRALALTGTLSNLGGVMINTMLPVLFARELHLSAGLLGVYWAIGGVGIFLGAWCARPLAARFGFGRCLALVNLCVAPVGLLVPLIDRGAGLWVASGAWLLFTLTTGLGNVLGVSLRQRLTPAPLLGRMNATFRFMLMGAMAVAGALSGLIGEYVSLRAALWSGAVCLCLSGLPLILSPVRHRRALPGDTGPVREHLNQSAQTPR</sequence>
<name>A0A6G4XPK4_9ACTN</name>
<evidence type="ECO:0000313" key="9">
    <source>
        <dbReference type="Proteomes" id="UP000481109"/>
    </source>
</evidence>
<feature type="transmembrane region" description="Helical" evidence="7">
    <location>
        <begin position="292"/>
        <end position="310"/>
    </location>
</feature>
<dbReference type="PANTHER" id="PTHR23513">
    <property type="entry name" value="INTEGRAL MEMBRANE EFFLUX PROTEIN-RELATED"/>
    <property type="match status" value="1"/>
</dbReference>
<dbReference type="EMBL" id="JAAKZW010000154">
    <property type="protein sequence ID" value="NGO79506.1"/>
    <property type="molecule type" value="Genomic_DNA"/>
</dbReference>
<proteinExistence type="predicted"/>
<dbReference type="Gene3D" id="1.20.1250.20">
    <property type="entry name" value="MFS general substrate transporter like domains"/>
    <property type="match status" value="1"/>
</dbReference>
<feature type="transmembrane region" description="Helical" evidence="7">
    <location>
        <begin position="228"/>
        <end position="251"/>
    </location>
</feature>
<evidence type="ECO:0000256" key="6">
    <source>
        <dbReference type="ARBA" id="ARBA00023136"/>
    </source>
</evidence>
<keyword evidence="2" id="KW-0813">Transport</keyword>
<feature type="transmembrane region" description="Helical" evidence="7">
    <location>
        <begin position="78"/>
        <end position="98"/>
    </location>
</feature>
<evidence type="ECO:0000256" key="3">
    <source>
        <dbReference type="ARBA" id="ARBA00022475"/>
    </source>
</evidence>
<dbReference type="Pfam" id="PF05977">
    <property type="entry name" value="MFS_3"/>
    <property type="match status" value="1"/>
</dbReference>
<organism evidence="8 9">
    <name type="scientific">Streptomyces mesophilus</name>
    <dbReference type="NCBI Taxonomy" id="1775132"/>
    <lineage>
        <taxon>Bacteria</taxon>
        <taxon>Bacillati</taxon>
        <taxon>Actinomycetota</taxon>
        <taxon>Actinomycetes</taxon>
        <taxon>Kitasatosporales</taxon>
        <taxon>Streptomycetaceae</taxon>
        <taxon>Streptomyces</taxon>
    </lineage>
</organism>
<feature type="transmembrane region" description="Helical" evidence="7">
    <location>
        <begin position="162"/>
        <end position="183"/>
    </location>
</feature>
<comment type="caution">
    <text evidence="8">The sequence shown here is derived from an EMBL/GenBank/DDBJ whole genome shotgun (WGS) entry which is preliminary data.</text>
</comment>
<dbReference type="Proteomes" id="UP000481109">
    <property type="component" value="Unassembled WGS sequence"/>
</dbReference>
<dbReference type="GO" id="GO:0005886">
    <property type="term" value="C:plasma membrane"/>
    <property type="evidence" value="ECO:0007669"/>
    <property type="project" value="UniProtKB-SubCell"/>
</dbReference>
<evidence type="ECO:0000256" key="2">
    <source>
        <dbReference type="ARBA" id="ARBA00022448"/>
    </source>
</evidence>
<accession>A0A6G4XPK4</accession>
<dbReference type="AlphaFoldDB" id="A0A6G4XPK4"/>
<evidence type="ECO:0000256" key="5">
    <source>
        <dbReference type="ARBA" id="ARBA00022989"/>
    </source>
</evidence>
<feature type="transmembrane region" description="Helical" evidence="7">
    <location>
        <begin position="381"/>
        <end position="401"/>
    </location>
</feature>
<dbReference type="InterPro" id="IPR036259">
    <property type="entry name" value="MFS_trans_sf"/>
</dbReference>
<dbReference type="PANTHER" id="PTHR23513:SF6">
    <property type="entry name" value="MAJOR FACILITATOR SUPERFAMILY ASSOCIATED DOMAIN-CONTAINING PROTEIN"/>
    <property type="match status" value="1"/>
</dbReference>
<reference evidence="8 9" key="1">
    <citation type="submission" date="2020-02" db="EMBL/GenBank/DDBJ databases">
        <title>Whole-genome analyses of novel actinobacteria.</title>
        <authorList>
            <person name="Sahin N."/>
            <person name="Tokatli A."/>
        </authorList>
    </citation>
    <scope>NUCLEOTIDE SEQUENCE [LARGE SCALE GENOMIC DNA]</scope>
    <source>
        <strain evidence="8 9">YC504</strain>
    </source>
</reference>
<feature type="transmembrane region" description="Helical" evidence="7">
    <location>
        <begin position="257"/>
        <end position="280"/>
    </location>
</feature>